<feature type="coiled-coil region" evidence="5">
    <location>
        <begin position="682"/>
        <end position="868"/>
    </location>
</feature>
<feature type="compositionally biased region" description="Polar residues" evidence="6">
    <location>
        <begin position="409"/>
        <end position="418"/>
    </location>
</feature>
<dbReference type="AlphaFoldDB" id="T1KGT6"/>
<dbReference type="HOGENOM" id="CLU_320892_0_0_1"/>
<dbReference type="InterPro" id="IPR047269">
    <property type="entry name" value="ZMY11"/>
</dbReference>
<dbReference type="SUPFAM" id="SSF47370">
    <property type="entry name" value="Bromodomain"/>
    <property type="match status" value="1"/>
</dbReference>
<dbReference type="eggNOG" id="KOG3612">
    <property type="taxonomic scope" value="Eukaryota"/>
</dbReference>
<evidence type="ECO:0000259" key="7">
    <source>
        <dbReference type="SMART" id="SM00249"/>
    </source>
</evidence>
<feature type="compositionally biased region" description="Polar residues" evidence="6">
    <location>
        <begin position="482"/>
        <end position="495"/>
    </location>
</feature>
<evidence type="ECO:0000313" key="8">
    <source>
        <dbReference type="EnsemblMetazoa" id="tetur11g01950.1"/>
    </source>
</evidence>
<reference evidence="9" key="1">
    <citation type="submission" date="2011-08" db="EMBL/GenBank/DDBJ databases">
        <authorList>
            <person name="Rombauts S."/>
        </authorList>
    </citation>
    <scope>NUCLEOTIDE SEQUENCE</scope>
    <source>
        <strain evidence="9">London</strain>
    </source>
</reference>
<feature type="domain" description="Zinc finger PHD-type" evidence="7">
    <location>
        <begin position="7"/>
        <end position="62"/>
    </location>
</feature>
<dbReference type="GO" id="GO:0005634">
    <property type="term" value="C:nucleus"/>
    <property type="evidence" value="ECO:0007669"/>
    <property type="project" value="TreeGrafter"/>
</dbReference>
<feature type="compositionally biased region" description="Basic and acidic residues" evidence="6">
    <location>
        <begin position="338"/>
        <end position="353"/>
    </location>
</feature>
<dbReference type="InterPro" id="IPR001965">
    <property type="entry name" value="Znf_PHD"/>
</dbReference>
<evidence type="ECO:0000256" key="2">
    <source>
        <dbReference type="ARBA" id="ARBA00022771"/>
    </source>
</evidence>
<gene>
    <name evidence="8" type="primary">107363879</name>
</gene>
<evidence type="ECO:0000256" key="4">
    <source>
        <dbReference type="ARBA" id="ARBA00023117"/>
    </source>
</evidence>
<dbReference type="PANTHER" id="PTHR46379:SF1">
    <property type="entry name" value="ZINC FINGER MYND DOMAIN-CONTAINING PROTEIN 11"/>
    <property type="match status" value="1"/>
</dbReference>
<protein>
    <recommendedName>
        <fullName evidence="7">Zinc finger PHD-type domain-containing protein</fullName>
    </recommendedName>
</protein>
<feature type="compositionally biased region" description="Polar residues" evidence="6">
    <location>
        <begin position="354"/>
        <end position="369"/>
    </location>
</feature>
<dbReference type="GO" id="GO:0034243">
    <property type="term" value="P:regulation of transcription elongation by RNA polymerase II"/>
    <property type="evidence" value="ECO:0007669"/>
    <property type="project" value="InterPro"/>
</dbReference>
<keyword evidence="2" id="KW-0863">Zinc-finger</keyword>
<dbReference type="PANTHER" id="PTHR46379">
    <property type="entry name" value="ZINC FINGER MYND DOMAIN-CONTAINING"/>
    <property type="match status" value="1"/>
</dbReference>
<evidence type="ECO:0000256" key="3">
    <source>
        <dbReference type="ARBA" id="ARBA00022833"/>
    </source>
</evidence>
<evidence type="ECO:0000256" key="6">
    <source>
        <dbReference type="SAM" id="MobiDB-lite"/>
    </source>
</evidence>
<feature type="region of interest" description="Disordered" evidence="6">
    <location>
        <begin position="881"/>
        <end position="904"/>
    </location>
</feature>
<feature type="region of interest" description="Disordered" evidence="6">
    <location>
        <begin position="482"/>
        <end position="505"/>
    </location>
</feature>
<keyword evidence="9" id="KW-1185">Reference proteome</keyword>
<accession>T1KGT6</accession>
<dbReference type="GO" id="GO:0003714">
    <property type="term" value="F:transcription corepressor activity"/>
    <property type="evidence" value="ECO:0007669"/>
    <property type="project" value="InterPro"/>
</dbReference>
<keyword evidence="4" id="KW-0103">Bromodomain</keyword>
<feature type="compositionally biased region" description="Polar residues" evidence="6">
    <location>
        <begin position="892"/>
        <end position="904"/>
    </location>
</feature>
<sequence length="904" mass="103277">MPETDKYCWICHREHASLPCKECFRNYHYRCARNIMTDDSLFVPDPNNRRLYQFSTSCSECQMLAKAARNWDKGLEFQKISKKTLNTLLSYILDLLKQSAPAPLLWPASKLSISGCPFTMDFHKIKDKTSDNLYNSPREFLNDITLINHNCAVIVKCENRNREMRALSKELYIYKNEMIEFKKTAEARIRYLEDCPHCILNFSNFGDKWLTMTCPWGHLLILAKIDDSLWPAKLIRYNRSSGRLDVILFGTGERTRISESQCWIPCRSDLDIPQKKEELIEAYDQARKYVNTLRKKFGRKFSLPGLRRRIKDSDKDYISKGSSSDEDVILLTDDEQEEHGASVESGSKEDRSAINKQSLPNDTVNTEGATSKKDDSVKGVENNKNDNISDINNNSAKINAKDTEVRNAEPNQNPITESDNIKSNAPNNAPNIAPDIAHNKATNIAPDNAPNKVPNIVPNKAPNIAPDIAANNVPNHEPTLLNGTTDNILNDSPSMTEPKVPTEREKEVPIECSIEEPEVSSTQVLPEDHDTLKSDQCTQFEIVYDDESEGTKITSISNEVEEKIAPETDQKFIFSPVTADFVIEDETSSNDEPLKTKVTPIPESHFTLTLDDQSKETVFESTVMTDLSGSYLYHSAMDTSDHSTFRVNAKSLRDDYDDNLSGPLFKKMKYDSLMNFDYISESQKVKERLALAEKELLQLKMHEEYREAVTRAQIEALKAKSLEENCEKLQKELTETADKLKEESEELVKKTNSLVELQQIVDKLKEERDELLKKANQLPELQEKIDKLSKERDQLNKKMDNLVEEHRYALTKQEEEINSTWKNSVAEQLKDLKSKHDQMISENNKSWEEKLELQKLTLDLKYKKLKDKFLQLHLTIKESLAGASDSDVEESSVPNQEQDAASAN</sequence>
<dbReference type="Gene3D" id="1.20.920.10">
    <property type="entry name" value="Bromodomain-like"/>
    <property type="match status" value="1"/>
</dbReference>
<reference evidence="8" key="2">
    <citation type="submission" date="2015-06" db="UniProtKB">
        <authorList>
            <consortium name="EnsemblMetazoa"/>
        </authorList>
    </citation>
    <scope>IDENTIFICATION</scope>
</reference>
<feature type="compositionally biased region" description="Basic and acidic residues" evidence="6">
    <location>
        <begin position="370"/>
        <end position="384"/>
    </location>
</feature>
<evidence type="ECO:0000256" key="1">
    <source>
        <dbReference type="ARBA" id="ARBA00022723"/>
    </source>
</evidence>
<name>T1KGT6_TETUR</name>
<dbReference type="GO" id="GO:0008270">
    <property type="term" value="F:zinc ion binding"/>
    <property type="evidence" value="ECO:0007669"/>
    <property type="project" value="UniProtKB-KW"/>
</dbReference>
<keyword evidence="5" id="KW-0175">Coiled coil</keyword>
<feature type="region of interest" description="Disordered" evidence="6">
    <location>
        <begin position="335"/>
        <end position="425"/>
    </location>
</feature>
<evidence type="ECO:0000256" key="5">
    <source>
        <dbReference type="SAM" id="Coils"/>
    </source>
</evidence>
<keyword evidence="1" id="KW-0479">Metal-binding</keyword>
<dbReference type="OrthoDB" id="6272564at2759"/>
<evidence type="ECO:0000313" key="9">
    <source>
        <dbReference type="Proteomes" id="UP000015104"/>
    </source>
</evidence>
<keyword evidence="3" id="KW-0862">Zinc</keyword>
<dbReference type="EMBL" id="CAEY01000071">
    <property type="status" value="NOT_ANNOTATED_CDS"/>
    <property type="molecule type" value="Genomic_DNA"/>
</dbReference>
<feature type="compositionally biased region" description="Low complexity" evidence="6">
    <location>
        <begin position="385"/>
        <end position="398"/>
    </location>
</feature>
<dbReference type="STRING" id="32264.T1KGT6"/>
<proteinExistence type="predicted"/>
<dbReference type="SMART" id="SM00249">
    <property type="entry name" value="PHD"/>
    <property type="match status" value="1"/>
</dbReference>
<organism evidence="8 9">
    <name type="scientific">Tetranychus urticae</name>
    <name type="common">Two-spotted spider mite</name>
    <dbReference type="NCBI Taxonomy" id="32264"/>
    <lineage>
        <taxon>Eukaryota</taxon>
        <taxon>Metazoa</taxon>
        <taxon>Ecdysozoa</taxon>
        <taxon>Arthropoda</taxon>
        <taxon>Chelicerata</taxon>
        <taxon>Arachnida</taxon>
        <taxon>Acari</taxon>
        <taxon>Acariformes</taxon>
        <taxon>Trombidiformes</taxon>
        <taxon>Prostigmata</taxon>
        <taxon>Eleutherengona</taxon>
        <taxon>Raphignathae</taxon>
        <taxon>Tetranychoidea</taxon>
        <taxon>Tetranychidae</taxon>
        <taxon>Tetranychus</taxon>
    </lineage>
</organism>
<dbReference type="InterPro" id="IPR036427">
    <property type="entry name" value="Bromodomain-like_sf"/>
</dbReference>
<dbReference type="GO" id="GO:0009966">
    <property type="term" value="P:regulation of signal transduction"/>
    <property type="evidence" value="ECO:0007669"/>
    <property type="project" value="TreeGrafter"/>
</dbReference>
<dbReference type="EnsemblMetazoa" id="tetur11g01950.1">
    <property type="protein sequence ID" value="tetur11g01950.1"/>
    <property type="gene ID" value="tetur11g01950"/>
</dbReference>
<dbReference type="Proteomes" id="UP000015104">
    <property type="component" value="Unassembled WGS sequence"/>
</dbReference>